<dbReference type="EMBL" id="JACTAM010000009">
    <property type="protein sequence ID" value="KAI2661073.1"/>
    <property type="molecule type" value="Genomic_DNA"/>
</dbReference>
<sequence length="201" mass="21283">MEAVGVAPEGAQLLASGLSTEVPPGSFVPPAPLWSIIDHSPPQDSTFPASPRPSIPLALSCSTFLSALPSSSVALAPPLSLLLHLGPLDPQCRPGSVFARLRVGLHHRCHCTCVITPLRHSTMAPPSSDSTVDLHPGWALVVRYSAYPPEVLHPVTPGCSLAPSSIIAFLVLLAPFCITSPLLHLSVLIFCHPFIHRIEEV</sequence>
<name>A0ABQ8MDX6_LABRO</name>
<accession>A0ABQ8MDX6</accession>
<protein>
    <submittedName>
        <fullName evidence="2">Lysosomal-trafficking regulator</fullName>
    </submittedName>
</protein>
<evidence type="ECO:0000256" key="1">
    <source>
        <dbReference type="SAM" id="Phobius"/>
    </source>
</evidence>
<dbReference type="Proteomes" id="UP000830375">
    <property type="component" value="Unassembled WGS sequence"/>
</dbReference>
<keyword evidence="1" id="KW-1133">Transmembrane helix</keyword>
<keyword evidence="1" id="KW-0472">Membrane</keyword>
<reference evidence="2 3" key="1">
    <citation type="submission" date="2022-01" db="EMBL/GenBank/DDBJ databases">
        <title>A high-quality chromosome-level genome assembly of rohu carp, Labeo rohita.</title>
        <authorList>
            <person name="Arick M.A. II"/>
            <person name="Hsu C.-Y."/>
            <person name="Magbanua Z."/>
            <person name="Pechanova O."/>
            <person name="Grover C."/>
            <person name="Miller E."/>
            <person name="Thrash A."/>
            <person name="Ezzel L."/>
            <person name="Alam S."/>
            <person name="Benzie J."/>
            <person name="Hamilton M."/>
            <person name="Karsi A."/>
            <person name="Lawrence M.L."/>
            <person name="Peterson D.G."/>
        </authorList>
    </citation>
    <scope>NUCLEOTIDE SEQUENCE [LARGE SCALE GENOMIC DNA]</scope>
    <source>
        <strain evidence="3">BAU-BD-2019</strain>
        <tissue evidence="2">Blood</tissue>
    </source>
</reference>
<organism evidence="2 3">
    <name type="scientific">Labeo rohita</name>
    <name type="common">Indian major carp</name>
    <name type="synonym">Cyprinus rohita</name>
    <dbReference type="NCBI Taxonomy" id="84645"/>
    <lineage>
        <taxon>Eukaryota</taxon>
        <taxon>Metazoa</taxon>
        <taxon>Chordata</taxon>
        <taxon>Craniata</taxon>
        <taxon>Vertebrata</taxon>
        <taxon>Euteleostomi</taxon>
        <taxon>Actinopterygii</taxon>
        <taxon>Neopterygii</taxon>
        <taxon>Teleostei</taxon>
        <taxon>Ostariophysi</taxon>
        <taxon>Cypriniformes</taxon>
        <taxon>Cyprinidae</taxon>
        <taxon>Labeoninae</taxon>
        <taxon>Labeonini</taxon>
        <taxon>Labeo</taxon>
    </lineage>
</organism>
<keyword evidence="3" id="KW-1185">Reference proteome</keyword>
<comment type="caution">
    <text evidence="2">The sequence shown here is derived from an EMBL/GenBank/DDBJ whole genome shotgun (WGS) entry which is preliminary data.</text>
</comment>
<proteinExistence type="predicted"/>
<evidence type="ECO:0000313" key="3">
    <source>
        <dbReference type="Proteomes" id="UP000830375"/>
    </source>
</evidence>
<evidence type="ECO:0000313" key="2">
    <source>
        <dbReference type="EMBL" id="KAI2661073.1"/>
    </source>
</evidence>
<feature type="transmembrane region" description="Helical" evidence="1">
    <location>
        <begin position="166"/>
        <end position="191"/>
    </location>
</feature>
<keyword evidence="1" id="KW-0812">Transmembrane</keyword>
<gene>
    <name evidence="2" type="ORF">H4Q32_030099</name>
</gene>